<dbReference type="GO" id="GO:0050660">
    <property type="term" value="F:flavin adenine dinucleotide binding"/>
    <property type="evidence" value="ECO:0007669"/>
    <property type="project" value="InterPro"/>
</dbReference>
<gene>
    <name evidence="5" type="ORF">HU137_06235</name>
</gene>
<protein>
    <submittedName>
        <fullName evidence="5">Electron transfer flavoprotein subunit alpha/FixB family protein</fullName>
    </submittedName>
</protein>
<dbReference type="InterPro" id="IPR001308">
    <property type="entry name" value="ETF_a/FixB"/>
</dbReference>
<dbReference type="GO" id="GO:0033539">
    <property type="term" value="P:fatty acid beta-oxidation using acyl-CoA dehydrogenase"/>
    <property type="evidence" value="ECO:0007669"/>
    <property type="project" value="TreeGrafter"/>
</dbReference>
<keyword evidence="3" id="KW-0285">Flavoprotein</keyword>
<reference evidence="5 6" key="1">
    <citation type="submission" date="2020-07" db="EMBL/GenBank/DDBJ databases">
        <title>Moheibacter lacus sp. nov., a member of the family Flavobacteriaceae isolated from freshwater lake sediment.</title>
        <authorList>
            <person name="Liu Y."/>
        </authorList>
    </citation>
    <scope>NUCLEOTIDE SEQUENCE [LARGE SCALE GENOMIC DNA]</scope>
    <source>
        <strain evidence="5 6">BDHS18</strain>
    </source>
</reference>
<evidence type="ECO:0000259" key="4">
    <source>
        <dbReference type="SMART" id="SM00893"/>
    </source>
</evidence>
<evidence type="ECO:0000256" key="1">
    <source>
        <dbReference type="ARBA" id="ARBA00005817"/>
    </source>
</evidence>
<evidence type="ECO:0000313" key="5">
    <source>
        <dbReference type="EMBL" id="MBA5629369.1"/>
    </source>
</evidence>
<dbReference type="Pfam" id="PF01012">
    <property type="entry name" value="ETF"/>
    <property type="match status" value="1"/>
</dbReference>
<dbReference type="EMBL" id="JACDZE010000001">
    <property type="protein sequence ID" value="MBA5629369.1"/>
    <property type="molecule type" value="Genomic_DNA"/>
</dbReference>
<dbReference type="SMART" id="SM00893">
    <property type="entry name" value="ETF"/>
    <property type="match status" value="1"/>
</dbReference>
<dbReference type="SUPFAM" id="SSF52467">
    <property type="entry name" value="DHS-like NAD/FAD-binding domain"/>
    <property type="match status" value="1"/>
</dbReference>
<keyword evidence="6" id="KW-1185">Reference proteome</keyword>
<organism evidence="5 6">
    <name type="scientific">Moheibacter lacus</name>
    <dbReference type="NCBI Taxonomy" id="2745851"/>
    <lineage>
        <taxon>Bacteria</taxon>
        <taxon>Pseudomonadati</taxon>
        <taxon>Bacteroidota</taxon>
        <taxon>Flavobacteriia</taxon>
        <taxon>Flavobacteriales</taxon>
        <taxon>Weeksellaceae</taxon>
        <taxon>Moheibacter</taxon>
    </lineage>
</organism>
<keyword evidence="3" id="KW-0274">FAD</keyword>
<name>A0A838ZSC1_9FLAO</name>
<dbReference type="InterPro" id="IPR014730">
    <property type="entry name" value="ETF_a/b_N"/>
</dbReference>
<proteinExistence type="inferred from homology"/>
<dbReference type="RefSeq" id="WP_182042925.1">
    <property type="nucleotide sequence ID" value="NZ_JACDZE010000001.1"/>
</dbReference>
<dbReference type="InterPro" id="IPR014731">
    <property type="entry name" value="ETF_asu_C"/>
</dbReference>
<dbReference type="Pfam" id="PF00766">
    <property type="entry name" value="ETF_alpha"/>
    <property type="match status" value="1"/>
</dbReference>
<dbReference type="SUPFAM" id="SSF52402">
    <property type="entry name" value="Adenine nucleotide alpha hydrolases-like"/>
    <property type="match status" value="1"/>
</dbReference>
<dbReference type="Proteomes" id="UP000552241">
    <property type="component" value="Unassembled WGS sequence"/>
</dbReference>
<feature type="domain" description="Electron transfer flavoprotein alpha/beta-subunit N-terminal" evidence="4">
    <location>
        <begin position="3"/>
        <end position="183"/>
    </location>
</feature>
<accession>A0A838ZSC1</accession>
<dbReference type="Gene3D" id="3.40.50.1220">
    <property type="entry name" value="TPP-binding domain"/>
    <property type="match status" value="1"/>
</dbReference>
<keyword evidence="2" id="KW-0249">Electron transport</keyword>
<comment type="similarity">
    <text evidence="1">Belongs to the ETF alpha-subunit/FixB family.</text>
</comment>
<sequence>MSILVYAESAADGHFKKAALEAVSYAKSIADKAGDTVTAVAINATESSDALYKYGANKVLKITNDALKNFSPNAYAKVLNELKDGDTIVLPATNDASSFAPLLALKSSSTLVTNLIAAPSNVSPFTAERKAFSGKGIETIEVTEGAKVLTVLQNAFGLKENPVSGSEEAVNVSVSEADAKEKVTQVQQASSDKIDLKEAEIVVSGGRGMKGPENWGMIEELAKLLGAATASSKPVADIGWRPHSEHVGQTGKAISPKLYIAIGISGAIQHLAGVNSSKTIVVINSDAEAPFFKSADYGIVGDAFEVVPKLIEEVKKYKGV</sequence>
<evidence type="ECO:0000256" key="3">
    <source>
        <dbReference type="PIRSR" id="PIRSR000089-1"/>
    </source>
</evidence>
<evidence type="ECO:0000256" key="2">
    <source>
        <dbReference type="ARBA" id="ARBA00022982"/>
    </source>
</evidence>
<keyword evidence="2" id="KW-0813">Transport</keyword>
<dbReference type="PANTHER" id="PTHR43153:SF1">
    <property type="entry name" value="ELECTRON TRANSFER FLAVOPROTEIN SUBUNIT ALPHA, MITOCHONDRIAL"/>
    <property type="match status" value="1"/>
</dbReference>
<feature type="binding site" evidence="3">
    <location>
        <position position="284"/>
    </location>
    <ligand>
        <name>FAD</name>
        <dbReference type="ChEBI" id="CHEBI:57692"/>
    </ligand>
</feature>
<dbReference type="Gene3D" id="3.40.50.620">
    <property type="entry name" value="HUPs"/>
    <property type="match status" value="1"/>
</dbReference>
<dbReference type="PANTHER" id="PTHR43153">
    <property type="entry name" value="ELECTRON TRANSFER FLAVOPROTEIN ALPHA"/>
    <property type="match status" value="1"/>
</dbReference>
<comment type="caution">
    <text evidence="5">The sequence shown here is derived from an EMBL/GenBank/DDBJ whole genome shotgun (WGS) entry which is preliminary data.</text>
</comment>
<dbReference type="InterPro" id="IPR029035">
    <property type="entry name" value="DHS-like_NAD/FAD-binding_dom"/>
</dbReference>
<dbReference type="InterPro" id="IPR014729">
    <property type="entry name" value="Rossmann-like_a/b/a_fold"/>
</dbReference>
<feature type="binding site" evidence="3">
    <location>
        <begin position="263"/>
        <end position="270"/>
    </location>
    <ligand>
        <name>FAD</name>
        <dbReference type="ChEBI" id="CHEBI:57692"/>
    </ligand>
</feature>
<dbReference type="GO" id="GO:0009055">
    <property type="term" value="F:electron transfer activity"/>
    <property type="evidence" value="ECO:0007669"/>
    <property type="project" value="InterPro"/>
</dbReference>
<dbReference type="AlphaFoldDB" id="A0A838ZSC1"/>
<comment type="cofactor">
    <cofactor evidence="3">
        <name>FAD</name>
        <dbReference type="ChEBI" id="CHEBI:57692"/>
    </cofactor>
    <text evidence="3">Binds 1 FAD per dimer.</text>
</comment>
<evidence type="ECO:0000313" key="6">
    <source>
        <dbReference type="Proteomes" id="UP000552241"/>
    </source>
</evidence>
<dbReference type="PIRSF" id="PIRSF000089">
    <property type="entry name" value="Electra_flavoP_a"/>
    <property type="match status" value="1"/>
</dbReference>
<feature type="binding site" evidence="3">
    <location>
        <position position="207"/>
    </location>
    <ligand>
        <name>FAD</name>
        <dbReference type="ChEBI" id="CHEBI:57692"/>
    </ligand>
</feature>